<feature type="region of interest" description="Disordered" evidence="3">
    <location>
        <begin position="290"/>
        <end position="321"/>
    </location>
</feature>
<dbReference type="InterPro" id="IPR027417">
    <property type="entry name" value="P-loop_NTPase"/>
</dbReference>
<dbReference type="AlphaFoldDB" id="A0A4U0TKQ6"/>
<dbReference type="PANTHER" id="PTHR23305">
    <property type="entry name" value="OBG GTPASE FAMILY"/>
    <property type="match status" value="1"/>
</dbReference>
<dbReference type="Pfam" id="PF08438">
    <property type="entry name" value="YGR210-like_G4"/>
    <property type="match status" value="1"/>
</dbReference>
<dbReference type="GO" id="GO:0016887">
    <property type="term" value="F:ATP hydrolysis activity"/>
    <property type="evidence" value="ECO:0007669"/>
    <property type="project" value="TreeGrafter"/>
</dbReference>
<feature type="domain" description="OBG-type G" evidence="4">
    <location>
        <begin position="5"/>
        <end position="288"/>
    </location>
</feature>
<dbReference type="CDD" id="cd01899">
    <property type="entry name" value="Ygr210"/>
    <property type="match status" value="1"/>
</dbReference>
<keyword evidence="2" id="KW-0342">GTP-binding</keyword>
<dbReference type="GO" id="GO:0005525">
    <property type="term" value="F:GTP binding"/>
    <property type="evidence" value="ECO:0007669"/>
    <property type="project" value="UniProtKB-KW"/>
</dbReference>
<evidence type="ECO:0000313" key="6">
    <source>
        <dbReference type="Proteomes" id="UP000308549"/>
    </source>
</evidence>
<dbReference type="Pfam" id="PF01926">
    <property type="entry name" value="MMR_HSR1"/>
    <property type="match status" value="1"/>
</dbReference>
<dbReference type="Gene3D" id="3.40.50.300">
    <property type="entry name" value="P-loop containing nucleotide triphosphate hydrolases"/>
    <property type="match status" value="1"/>
</dbReference>
<dbReference type="PROSITE" id="PS51710">
    <property type="entry name" value="G_OBG"/>
    <property type="match status" value="1"/>
</dbReference>
<evidence type="ECO:0000256" key="2">
    <source>
        <dbReference type="ARBA" id="ARBA00023134"/>
    </source>
</evidence>
<name>A0A4U0TKQ6_9PEZI</name>
<dbReference type="Gene3D" id="1.10.8.470">
    <property type="match status" value="1"/>
</dbReference>
<keyword evidence="1" id="KW-0547">Nucleotide-binding</keyword>
<accession>A0A4U0TKQ6</accession>
<dbReference type="InterPro" id="IPR013646">
    <property type="entry name" value="YGR210-like_G4"/>
</dbReference>
<evidence type="ECO:0000256" key="1">
    <source>
        <dbReference type="ARBA" id="ARBA00022741"/>
    </source>
</evidence>
<dbReference type="EMBL" id="NAJL01000073">
    <property type="protein sequence ID" value="TKA22488.1"/>
    <property type="molecule type" value="Genomic_DNA"/>
</dbReference>
<evidence type="ECO:0000259" key="4">
    <source>
        <dbReference type="PROSITE" id="PS51710"/>
    </source>
</evidence>
<dbReference type="SUPFAM" id="SSF52540">
    <property type="entry name" value="P-loop containing nucleoside triphosphate hydrolases"/>
    <property type="match status" value="1"/>
</dbReference>
<protein>
    <recommendedName>
        <fullName evidence="4">OBG-type G domain-containing protein</fullName>
    </recommendedName>
</protein>
<dbReference type="InterPro" id="IPR006073">
    <property type="entry name" value="GTP-bd"/>
</dbReference>
<dbReference type="OrthoDB" id="545683at2759"/>
<dbReference type="InterPro" id="IPR031167">
    <property type="entry name" value="G_OBG"/>
</dbReference>
<dbReference type="Gene3D" id="3.10.20.30">
    <property type="match status" value="1"/>
</dbReference>
<sequence>MPRDPLIALVGKPSSGKSTTLNSLTDTTAKVGNFPFTTIEPNHAIGYLHLPCACSRPTLPGNQPPQPDAAPPLQGRCKPNHGACQNGTRSVPIELLDVAGLVPGAHQGKGLGNKFLDDLRHADALIHVVDVSGTTDAEGKATRGYDPSQDIIWLRSEIINWVLGNLLQKWGGVKRRHAAIKATNLETLQGQFSGYGATSSIIGRALDRLALKQPLPDWDSATIESVVTAFVDDKFPTVLALNKIDHPDADKNIAKIARLVPPDRLVLCSAISEVFLRRLVKQDYIRYTPGSDSVTTRQDEDDDAAAAAAETPATAQTTSPLKPLDDKLATRIENLRDMVLYRFGSTGVNQVLTRAAELLGLTAVYPVRNIGTFGSGEAGSGSERANVFRDCVLVPRNSTVKDVGRKVMGDAPLAFVETVGGVRVAEDEVVGSGWCDILSFKVGRA</sequence>
<evidence type="ECO:0000313" key="5">
    <source>
        <dbReference type="EMBL" id="TKA22488.1"/>
    </source>
</evidence>
<dbReference type="GO" id="GO:0005737">
    <property type="term" value="C:cytoplasm"/>
    <property type="evidence" value="ECO:0007669"/>
    <property type="project" value="TreeGrafter"/>
</dbReference>
<organism evidence="5 6">
    <name type="scientific">Salinomyces thailandicus</name>
    <dbReference type="NCBI Taxonomy" id="706561"/>
    <lineage>
        <taxon>Eukaryota</taxon>
        <taxon>Fungi</taxon>
        <taxon>Dikarya</taxon>
        <taxon>Ascomycota</taxon>
        <taxon>Pezizomycotina</taxon>
        <taxon>Dothideomycetes</taxon>
        <taxon>Dothideomycetidae</taxon>
        <taxon>Mycosphaerellales</taxon>
        <taxon>Teratosphaeriaceae</taxon>
        <taxon>Salinomyces</taxon>
    </lineage>
</organism>
<dbReference type="FunFam" id="1.10.8.470:FF:000001">
    <property type="entry name" value="GTP-binding protein homolog"/>
    <property type="match status" value="1"/>
</dbReference>
<evidence type="ECO:0000256" key="3">
    <source>
        <dbReference type="SAM" id="MobiDB-lite"/>
    </source>
</evidence>
<proteinExistence type="predicted"/>
<feature type="compositionally biased region" description="Low complexity" evidence="3">
    <location>
        <begin position="305"/>
        <end position="318"/>
    </location>
</feature>
<comment type="caution">
    <text evidence="5">The sequence shown here is derived from an EMBL/GenBank/DDBJ whole genome shotgun (WGS) entry which is preliminary data.</text>
</comment>
<keyword evidence="6" id="KW-1185">Reference proteome</keyword>
<dbReference type="Proteomes" id="UP000308549">
    <property type="component" value="Unassembled WGS sequence"/>
</dbReference>
<gene>
    <name evidence="5" type="ORF">B0A50_07953</name>
</gene>
<dbReference type="PRINTS" id="PR00326">
    <property type="entry name" value="GTP1OBG"/>
</dbReference>
<dbReference type="PANTHER" id="PTHR23305:SF1">
    <property type="entry name" value="OBG-TYPE G DOMAIN-CONTAINING PROTEIN"/>
    <property type="match status" value="1"/>
</dbReference>
<dbReference type="InterPro" id="IPR012675">
    <property type="entry name" value="Beta-grasp_dom_sf"/>
</dbReference>
<reference evidence="5 6" key="1">
    <citation type="submission" date="2017-03" db="EMBL/GenBank/DDBJ databases">
        <title>Genomes of endolithic fungi from Antarctica.</title>
        <authorList>
            <person name="Coleine C."/>
            <person name="Masonjones S."/>
            <person name="Stajich J.E."/>
        </authorList>
    </citation>
    <scope>NUCLEOTIDE SEQUENCE [LARGE SCALE GENOMIC DNA]</scope>
    <source>
        <strain evidence="5 6">CCFEE 6315</strain>
    </source>
</reference>